<organism evidence="1 2">
    <name type="scientific">Sphaerobolus stellatus (strain SS14)</name>
    <dbReference type="NCBI Taxonomy" id="990650"/>
    <lineage>
        <taxon>Eukaryota</taxon>
        <taxon>Fungi</taxon>
        <taxon>Dikarya</taxon>
        <taxon>Basidiomycota</taxon>
        <taxon>Agaricomycotina</taxon>
        <taxon>Agaricomycetes</taxon>
        <taxon>Phallomycetidae</taxon>
        <taxon>Geastrales</taxon>
        <taxon>Sphaerobolaceae</taxon>
        <taxon>Sphaerobolus</taxon>
    </lineage>
</organism>
<name>A0A0C9VE64_SPHS4</name>
<keyword evidence="2" id="KW-1185">Reference proteome</keyword>
<accession>A0A0C9VE64</accession>
<protein>
    <submittedName>
        <fullName evidence="1">Uncharacterized protein</fullName>
    </submittedName>
</protein>
<dbReference type="EMBL" id="KN837150">
    <property type="protein sequence ID" value="KIJ39697.1"/>
    <property type="molecule type" value="Genomic_DNA"/>
</dbReference>
<evidence type="ECO:0000313" key="2">
    <source>
        <dbReference type="Proteomes" id="UP000054279"/>
    </source>
</evidence>
<dbReference type="AlphaFoldDB" id="A0A0C9VE64"/>
<proteinExistence type="predicted"/>
<evidence type="ECO:0000313" key="1">
    <source>
        <dbReference type="EMBL" id="KIJ39697.1"/>
    </source>
</evidence>
<sequence length="157" mass="17644">MSSEASANIDPATNYNTLRAIEPPLRPGVHAPEQRGYPQLRVLSQRISDKVPWISAKPPWISAKPPWISAKPPWISAKPPWISAKHAGYPQGTQDIRKGHVDIRKSHVDVRKAVWMSTTPPQQIEDIRCMVADIRYIRCLLWISTVNGGHPQITTCD</sequence>
<reference evidence="1 2" key="1">
    <citation type="submission" date="2014-06" db="EMBL/GenBank/DDBJ databases">
        <title>Evolutionary Origins and Diversification of the Mycorrhizal Mutualists.</title>
        <authorList>
            <consortium name="DOE Joint Genome Institute"/>
            <consortium name="Mycorrhizal Genomics Consortium"/>
            <person name="Kohler A."/>
            <person name="Kuo A."/>
            <person name="Nagy L.G."/>
            <person name="Floudas D."/>
            <person name="Copeland A."/>
            <person name="Barry K.W."/>
            <person name="Cichocki N."/>
            <person name="Veneault-Fourrey C."/>
            <person name="LaButti K."/>
            <person name="Lindquist E.A."/>
            <person name="Lipzen A."/>
            <person name="Lundell T."/>
            <person name="Morin E."/>
            <person name="Murat C."/>
            <person name="Riley R."/>
            <person name="Ohm R."/>
            <person name="Sun H."/>
            <person name="Tunlid A."/>
            <person name="Henrissat B."/>
            <person name="Grigoriev I.V."/>
            <person name="Hibbett D.S."/>
            <person name="Martin F."/>
        </authorList>
    </citation>
    <scope>NUCLEOTIDE SEQUENCE [LARGE SCALE GENOMIC DNA]</scope>
    <source>
        <strain evidence="1 2">SS14</strain>
    </source>
</reference>
<dbReference type="Proteomes" id="UP000054279">
    <property type="component" value="Unassembled WGS sequence"/>
</dbReference>
<dbReference type="HOGENOM" id="CLU_141793_0_0_1"/>
<gene>
    <name evidence="1" type="ORF">M422DRAFT_257521</name>
</gene>